<evidence type="ECO:0000256" key="2">
    <source>
        <dbReference type="ARBA" id="ARBA00023180"/>
    </source>
</evidence>
<feature type="domain" description="Copper type II ascorbate-dependent monooxygenase N-terminal" evidence="5">
    <location>
        <begin position="151"/>
        <end position="266"/>
    </location>
</feature>
<dbReference type="Gene3D" id="2.60.120.230">
    <property type="match status" value="1"/>
</dbReference>
<evidence type="ECO:0000313" key="9">
    <source>
        <dbReference type="Proteomes" id="UP000005408"/>
    </source>
</evidence>
<keyword evidence="2" id="KW-0325">Glycoprotein</keyword>
<organism evidence="8 9">
    <name type="scientific">Magallana gigas</name>
    <name type="common">Pacific oyster</name>
    <name type="synonym">Crassostrea gigas</name>
    <dbReference type="NCBI Taxonomy" id="29159"/>
    <lineage>
        <taxon>Eukaryota</taxon>
        <taxon>Metazoa</taxon>
        <taxon>Spiralia</taxon>
        <taxon>Lophotrochozoa</taxon>
        <taxon>Mollusca</taxon>
        <taxon>Bivalvia</taxon>
        <taxon>Autobranchia</taxon>
        <taxon>Pteriomorphia</taxon>
        <taxon>Ostreida</taxon>
        <taxon>Ostreoidea</taxon>
        <taxon>Ostreidae</taxon>
        <taxon>Magallana</taxon>
    </lineage>
</organism>
<evidence type="ECO:0000256" key="3">
    <source>
        <dbReference type="SAM" id="MobiDB-lite"/>
    </source>
</evidence>
<dbReference type="InterPro" id="IPR000945">
    <property type="entry name" value="DBH-like"/>
</dbReference>
<dbReference type="InterPro" id="IPR008977">
    <property type="entry name" value="PHM/PNGase_F_dom_sf"/>
</dbReference>
<dbReference type="InterPro" id="IPR036939">
    <property type="entry name" value="Cu2_ascorb_mOase_N_sf"/>
</dbReference>
<sequence>MLPRFICLLLLWGSSCFGFKSFQQRIPNGDMVPHSCKPNFLWHGLGHENELGGGARNSFGLDFAAAGLKWTKELCEKDSDGDGRTNGQELGDPNCTWKENSTPETNQGLSHPGVCEPHDSDLCKPKNTWLNCELESFKCDAIKSPEVKNLTIRFPNTSVPNFETNYFCMTFDLPTDGDYHVIAMTPVIDNVNVMHHILLFGCDSDKQGEASGPTACEMGSVQCNTLFGAWTVGSAGQCLYHEAGIRIGQKGIKRVLMQVHWNNPEMRDDYSDSSGMTLHYTPKLRPNSAVMLMVGQWYLEIPPGRERHAESAVCSKEDTHRLLTGPIKIVRALNHMHYLGREESLEIIRNEKRIAYVTNETTYSYDRPKFVTISPPLEIQPGDEIKTTCVFKSKNKKKTTFSGRGTSDEMCLGFMVVFPAENLLSRTCATWRSLSLTKLYRDLNPYGCNITNFFNLSHPDTRPLLEKLENNCKPFSICLEECKEVVKEVRKHPCLSGDVGKYIVHRAAQMFNGDFPRFLSLLQSCDVEMLKDKQVQRLTNNNESSGSVSPRRHLELIVSFLCVTLILLI</sequence>
<feature type="domain" description="Temptin Cys/Cys disulfide" evidence="7">
    <location>
        <begin position="18"/>
        <end position="114"/>
    </location>
</feature>
<dbReference type="GO" id="GO:0005507">
    <property type="term" value="F:copper ion binding"/>
    <property type="evidence" value="ECO:0007669"/>
    <property type="project" value="InterPro"/>
</dbReference>
<feature type="region of interest" description="Disordered" evidence="3">
    <location>
        <begin position="78"/>
        <end position="111"/>
    </location>
</feature>
<dbReference type="InterPro" id="IPR000323">
    <property type="entry name" value="Cu2_ascorb_mOase_N"/>
</dbReference>
<feature type="chain" id="PRO_5042431188" description="Temptin" evidence="4">
    <location>
        <begin position="19"/>
        <end position="569"/>
    </location>
</feature>
<dbReference type="InterPro" id="IPR014784">
    <property type="entry name" value="Cu2_ascorb_mOase-like_C"/>
</dbReference>
<dbReference type="Pfam" id="PF03712">
    <property type="entry name" value="Cu2_monoox_C"/>
    <property type="match status" value="1"/>
</dbReference>
<reference evidence="8" key="1">
    <citation type="submission" date="2022-08" db="UniProtKB">
        <authorList>
            <consortium name="EnsemblMetazoa"/>
        </authorList>
    </citation>
    <scope>IDENTIFICATION</scope>
    <source>
        <strain evidence="8">05x7-T-G4-1.051#20</strain>
    </source>
</reference>
<dbReference type="EnsemblMetazoa" id="G2205.12">
    <property type="protein sequence ID" value="G2205.12:cds"/>
    <property type="gene ID" value="G2205"/>
</dbReference>
<dbReference type="PANTHER" id="PTHR10157">
    <property type="entry name" value="DOPAMINE BETA HYDROXYLASE RELATED"/>
    <property type="match status" value="1"/>
</dbReference>
<dbReference type="OrthoDB" id="10003276at2759"/>
<dbReference type="EnsemblMetazoa" id="G2205.3">
    <property type="protein sequence ID" value="G2205.3:cds"/>
    <property type="gene ID" value="G2205"/>
</dbReference>
<keyword evidence="9" id="KW-1185">Reference proteome</keyword>
<accession>A0A8W8K1Q5</accession>
<protein>
    <recommendedName>
        <fullName evidence="10">Temptin</fullName>
    </recommendedName>
</protein>
<feature type="signal peptide" evidence="4">
    <location>
        <begin position="1"/>
        <end position="18"/>
    </location>
</feature>
<evidence type="ECO:0000259" key="6">
    <source>
        <dbReference type="Pfam" id="PF03712"/>
    </source>
</evidence>
<feature type="compositionally biased region" description="Polar residues" evidence="3">
    <location>
        <begin position="97"/>
        <end position="109"/>
    </location>
</feature>
<proteinExistence type="predicted"/>
<name>A0A8W8K1Q5_MAGGI</name>
<dbReference type="Pfam" id="PF24784">
    <property type="entry name" value="Temptin_C"/>
    <property type="match status" value="1"/>
</dbReference>
<dbReference type="AlphaFoldDB" id="A0A8W8K1Q5"/>
<evidence type="ECO:0000256" key="4">
    <source>
        <dbReference type="SAM" id="SignalP"/>
    </source>
</evidence>
<evidence type="ECO:0000313" key="8">
    <source>
        <dbReference type="EnsemblMetazoa" id="G2205.9:cds"/>
    </source>
</evidence>
<evidence type="ECO:0000259" key="5">
    <source>
        <dbReference type="Pfam" id="PF01082"/>
    </source>
</evidence>
<dbReference type="OMA" id="LMQIHWN"/>
<dbReference type="Proteomes" id="UP000005408">
    <property type="component" value="Unassembled WGS sequence"/>
</dbReference>
<keyword evidence="1" id="KW-1015">Disulfide bond</keyword>
<evidence type="ECO:0008006" key="10">
    <source>
        <dbReference type="Google" id="ProtNLM"/>
    </source>
</evidence>
<dbReference type="EnsemblMetazoa" id="G2205.4">
    <property type="protein sequence ID" value="G2205.4:cds"/>
    <property type="gene ID" value="G2205"/>
</dbReference>
<dbReference type="Gene3D" id="2.60.120.310">
    <property type="entry name" value="Copper type II, ascorbate-dependent monooxygenase, N-terminal domain"/>
    <property type="match status" value="1"/>
</dbReference>
<dbReference type="PANTHER" id="PTHR10157:SF23">
    <property type="entry name" value="MOXD1 HOMOLOG 1"/>
    <property type="match status" value="1"/>
</dbReference>
<evidence type="ECO:0000259" key="7">
    <source>
        <dbReference type="Pfam" id="PF24784"/>
    </source>
</evidence>
<keyword evidence="4" id="KW-0732">Signal</keyword>
<dbReference type="Pfam" id="PF01082">
    <property type="entry name" value="Cu2_monooxygen"/>
    <property type="match status" value="1"/>
</dbReference>
<feature type="domain" description="Copper type II ascorbate-dependent monooxygenase C-terminal" evidence="6">
    <location>
        <begin position="291"/>
        <end position="429"/>
    </location>
</feature>
<evidence type="ECO:0000256" key="1">
    <source>
        <dbReference type="ARBA" id="ARBA00023157"/>
    </source>
</evidence>
<dbReference type="InterPro" id="IPR057626">
    <property type="entry name" value="S-S_Temptin"/>
</dbReference>
<dbReference type="SUPFAM" id="SSF49742">
    <property type="entry name" value="PHM/PNGase F"/>
    <property type="match status" value="2"/>
</dbReference>
<dbReference type="EnsemblMetazoa" id="G2205.9">
    <property type="protein sequence ID" value="G2205.9:cds"/>
    <property type="gene ID" value="G2205"/>
</dbReference>
<dbReference type="InterPro" id="IPR024548">
    <property type="entry name" value="Cu2_monoox_C"/>
</dbReference>
<dbReference type="GO" id="GO:0004500">
    <property type="term" value="F:dopamine beta-monooxygenase activity"/>
    <property type="evidence" value="ECO:0007669"/>
    <property type="project" value="InterPro"/>
</dbReference>
<dbReference type="PROSITE" id="PS51257">
    <property type="entry name" value="PROKAR_LIPOPROTEIN"/>
    <property type="match status" value="1"/>
</dbReference>